<organism evidence="1 2">
    <name type="scientific">Galerina marginata (strain CBS 339.88)</name>
    <dbReference type="NCBI Taxonomy" id="685588"/>
    <lineage>
        <taxon>Eukaryota</taxon>
        <taxon>Fungi</taxon>
        <taxon>Dikarya</taxon>
        <taxon>Basidiomycota</taxon>
        <taxon>Agaricomycotina</taxon>
        <taxon>Agaricomycetes</taxon>
        <taxon>Agaricomycetidae</taxon>
        <taxon>Agaricales</taxon>
        <taxon>Agaricineae</taxon>
        <taxon>Strophariaceae</taxon>
        <taxon>Galerina</taxon>
    </lineage>
</organism>
<dbReference type="AlphaFoldDB" id="A0A067SB37"/>
<reference evidence="2" key="1">
    <citation type="journal article" date="2014" name="Proc. Natl. Acad. Sci. U.S.A.">
        <title>Extensive sampling of basidiomycete genomes demonstrates inadequacy of the white-rot/brown-rot paradigm for wood decay fungi.</title>
        <authorList>
            <person name="Riley R."/>
            <person name="Salamov A.A."/>
            <person name="Brown D.W."/>
            <person name="Nagy L.G."/>
            <person name="Floudas D."/>
            <person name="Held B.W."/>
            <person name="Levasseur A."/>
            <person name="Lombard V."/>
            <person name="Morin E."/>
            <person name="Otillar R."/>
            <person name="Lindquist E.A."/>
            <person name="Sun H."/>
            <person name="LaButti K.M."/>
            <person name="Schmutz J."/>
            <person name="Jabbour D."/>
            <person name="Luo H."/>
            <person name="Baker S.E."/>
            <person name="Pisabarro A.G."/>
            <person name="Walton J.D."/>
            <person name="Blanchette R.A."/>
            <person name="Henrissat B."/>
            <person name="Martin F."/>
            <person name="Cullen D."/>
            <person name="Hibbett D.S."/>
            <person name="Grigoriev I.V."/>
        </authorList>
    </citation>
    <scope>NUCLEOTIDE SEQUENCE [LARGE SCALE GENOMIC DNA]</scope>
    <source>
        <strain evidence="2">CBS 339.88</strain>
    </source>
</reference>
<sequence length="97" mass="10470">MRRSSTAAFLLHGISVPDPSSAGLAALQPSSASASTREGFSGCASNKRLIFGHRKQIGPAGRRRIASLRLQRDPRGRVIELRRRRANEPESVATGCM</sequence>
<dbReference type="EMBL" id="KL142410">
    <property type="protein sequence ID" value="KDR68145.1"/>
    <property type="molecule type" value="Genomic_DNA"/>
</dbReference>
<evidence type="ECO:0000313" key="1">
    <source>
        <dbReference type="EMBL" id="KDR68145.1"/>
    </source>
</evidence>
<gene>
    <name evidence="1" type="ORF">GALMADRAFT_257370</name>
</gene>
<keyword evidence="2" id="KW-1185">Reference proteome</keyword>
<proteinExistence type="predicted"/>
<dbReference type="Proteomes" id="UP000027222">
    <property type="component" value="Unassembled WGS sequence"/>
</dbReference>
<protein>
    <submittedName>
        <fullName evidence="1">Uncharacterized protein</fullName>
    </submittedName>
</protein>
<evidence type="ECO:0000313" key="2">
    <source>
        <dbReference type="Proteomes" id="UP000027222"/>
    </source>
</evidence>
<accession>A0A067SB37</accession>
<name>A0A067SB37_GALM3</name>
<dbReference type="HOGENOM" id="CLU_2346834_0_0_1"/>